<keyword evidence="2" id="KW-0732">Signal</keyword>
<organism evidence="7 8">
    <name type="scientific">Fasciola hepatica</name>
    <name type="common">Liver fluke</name>
    <dbReference type="NCBI Taxonomy" id="6192"/>
    <lineage>
        <taxon>Eukaryota</taxon>
        <taxon>Metazoa</taxon>
        <taxon>Spiralia</taxon>
        <taxon>Lophotrochozoa</taxon>
        <taxon>Platyhelminthes</taxon>
        <taxon>Trematoda</taxon>
        <taxon>Digenea</taxon>
        <taxon>Plagiorchiida</taxon>
        <taxon>Echinostomata</taxon>
        <taxon>Echinostomatoidea</taxon>
        <taxon>Fasciolidae</taxon>
        <taxon>Fasciola</taxon>
    </lineage>
</organism>
<feature type="region of interest" description="Disordered" evidence="4">
    <location>
        <begin position="669"/>
        <end position="697"/>
    </location>
</feature>
<keyword evidence="1" id="KW-0433">Leucine-rich repeat</keyword>
<feature type="region of interest" description="Disordered" evidence="4">
    <location>
        <begin position="575"/>
        <end position="630"/>
    </location>
</feature>
<keyword evidence="5" id="KW-1133">Transmembrane helix</keyword>
<feature type="region of interest" description="Disordered" evidence="4">
    <location>
        <begin position="285"/>
        <end position="312"/>
    </location>
</feature>
<evidence type="ECO:0000256" key="5">
    <source>
        <dbReference type="SAM" id="Phobius"/>
    </source>
</evidence>
<keyword evidence="3" id="KW-0677">Repeat</keyword>
<dbReference type="EMBL" id="CANUEZ050000193">
    <property type="protein sequence ID" value="CAM0512115.1"/>
    <property type="molecule type" value="Genomic_DNA"/>
</dbReference>
<dbReference type="PROSITE" id="PS50835">
    <property type="entry name" value="IG_LIKE"/>
    <property type="match status" value="1"/>
</dbReference>
<dbReference type="Proteomes" id="UP001189180">
    <property type="component" value="Unassembled WGS sequence"/>
</dbReference>
<sequence>MSRSSLEAFFIRSVNSMRYHTMNQLKFNYIEDSNKVLLTRRIYVLWLYILSVMLLIFAPSVYGEHSSCPTQCICVENRMNCEKSGLKSLPPPFRLHLETLHVANQTFDTTRLGPNELAVYTSPEYGGQVILKKLFIRFCNIKSIEPKAFRALGSTLEMVDLSGNPLIHIGAYAFAGLGPLTVVLDYVEQPEFDSEAFEDCQIKSLMMQYSNLSSLPIQPLLSLAAKGRLEKLLLRGNRFRYLDRQCERLFSELTYFELDENPWHCDCQLTWLIRRYRHMLESRSRGSRYRGPSSATGPEVNQPRCSSPPSLSGRKFTDLITDMSEIYATSTPTVHSRMHSLPTILHCPPPQIERLDISLEQFFFSDKQETNTDIDQTGEFARPVAHLRCAVRGSPQLSVVWRYHHPGLGPTSLPNTSVTQRSGHSRLNRLSTSSNFEPWLDDRREAETALRVEKTGELDIYSCLGQDIIGNVSALIRIQWPPNPIHWNTAALTGSNSHEGDTKQDTGNQSLDSMVSSDWATKVIMSSQSALHTPQFSLSQLLGAIAGTFLSTVLLFFIVHWTLHRRMTDRVQHKQFPGEKQPTNLVNNVGISPAGTSSSHASSSNTKQVSATKMNETSPHPSSNPIPMQFSPDALSLSANLFNAHAYHQLINGGLSNMGNHTISLGMGHGSGIVGGSDQTKSTSQQEDGSTSQSATYEPVAYSEAKPITYDIPWMVNMQHSQPRAPNEQHIPLLLSSMLTDVNRYVETPVTSHSGLIQSALMIPPPPPIPQPSLPSSAQSSLTMTNGTCTRNLSMTPKDSNLFVLQATGYPYPGIVSNSALFDSSQSST</sequence>
<dbReference type="PANTHER" id="PTHR24369">
    <property type="entry name" value="ANTIGEN BSP, PUTATIVE-RELATED"/>
    <property type="match status" value="1"/>
</dbReference>
<dbReference type="InterPro" id="IPR032675">
    <property type="entry name" value="LRR_dom_sf"/>
</dbReference>
<feature type="compositionally biased region" description="Polar residues" evidence="4">
    <location>
        <begin position="605"/>
        <end position="626"/>
    </location>
</feature>
<evidence type="ECO:0000256" key="4">
    <source>
        <dbReference type="SAM" id="MobiDB-lite"/>
    </source>
</evidence>
<comment type="caution">
    <text evidence="7">The sequence shown here is derived from an EMBL/GenBank/DDBJ whole genome shotgun (WGS) entry which is preliminary data.</text>
</comment>
<keyword evidence="8" id="KW-1185">Reference proteome</keyword>
<evidence type="ECO:0000259" key="6">
    <source>
        <dbReference type="PROSITE" id="PS50835"/>
    </source>
</evidence>
<dbReference type="Gene3D" id="3.80.10.10">
    <property type="entry name" value="Ribonuclease Inhibitor"/>
    <property type="match status" value="2"/>
</dbReference>
<dbReference type="SUPFAM" id="SSF52058">
    <property type="entry name" value="L domain-like"/>
    <property type="match status" value="1"/>
</dbReference>
<protein>
    <recommendedName>
        <fullName evidence="6">Ig-like domain-containing protein</fullName>
    </recommendedName>
</protein>
<reference evidence="7 8" key="1">
    <citation type="submission" date="2024-08" db="EMBL/GenBank/DDBJ databases">
        <authorList>
            <person name="Paterson S."/>
        </authorList>
    </citation>
    <scope>NUCLEOTIDE SEQUENCE [LARGE SCALE GENOMIC DNA]</scope>
</reference>
<keyword evidence="5" id="KW-0812">Transmembrane</keyword>
<evidence type="ECO:0000256" key="1">
    <source>
        <dbReference type="ARBA" id="ARBA00022614"/>
    </source>
</evidence>
<proteinExistence type="predicted"/>
<evidence type="ECO:0000313" key="7">
    <source>
        <dbReference type="EMBL" id="CAM0512115.1"/>
    </source>
</evidence>
<accession>A0ABC9HIA9</accession>
<gene>
    <name evidence="7" type="ORF">FHB240107_LOCUS4505</name>
</gene>
<name>A0ABC9HIA9_FASHE</name>
<evidence type="ECO:0000313" key="8">
    <source>
        <dbReference type="Proteomes" id="UP001189180"/>
    </source>
</evidence>
<dbReference type="AlphaFoldDB" id="A0ABC9HIA9"/>
<dbReference type="InterPro" id="IPR007110">
    <property type="entry name" value="Ig-like_dom"/>
</dbReference>
<evidence type="ECO:0000256" key="2">
    <source>
        <dbReference type="ARBA" id="ARBA00022729"/>
    </source>
</evidence>
<keyword evidence="5" id="KW-0472">Membrane</keyword>
<feature type="domain" description="Ig-like" evidence="6">
    <location>
        <begin position="350"/>
        <end position="463"/>
    </location>
</feature>
<feature type="compositionally biased region" description="Polar residues" evidence="4">
    <location>
        <begin position="581"/>
        <end position="596"/>
    </location>
</feature>
<feature type="transmembrane region" description="Helical" evidence="5">
    <location>
        <begin position="43"/>
        <end position="62"/>
    </location>
</feature>
<feature type="compositionally biased region" description="Polar residues" evidence="4">
    <location>
        <begin position="678"/>
        <end position="696"/>
    </location>
</feature>
<feature type="transmembrane region" description="Helical" evidence="5">
    <location>
        <begin position="541"/>
        <end position="563"/>
    </location>
</feature>
<dbReference type="InterPro" id="IPR050541">
    <property type="entry name" value="LRR_TM_domain-containing"/>
</dbReference>
<evidence type="ECO:0000256" key="3">
    <source>
        <dbReference type="ARBA" id="ARBA00022737"/>
    </source>
</evidence>
<dbReference type="PANTHER" id="PTHR24369:SF210">
    <property type="entry name" value="CHAOPTIN-RELATED"/>
    <property type="match status" value="1"/>
</dbReference>